<reference evidence="2" key="1">
    <citation type="journal article" date="2020" name="Nature">
        <title>Giant virus diversity and host interactions through global metagenomics.</title>
        <authorList>
            <person name="Schulz F."/>
            <person name="Roux S."/>
            <person name="Paez-Espino D."/>
            <person name="Jungbluth S."/>
            <person name="Walsh D.A."/>
            <person name="Denef V.J."/>
            <person name="McMahon K.D."/>
            <person name="Konstantinidis K.T."/>
            <person name="Eloe-Fadrosh E.A."/>
            <person name="Kyrpides N.C."/>
            <person name="Woyke T."/>
        </authorList>
    </citation>
    <scope>NUCLEOTIDE SEQUENCE</scope>
    <source>
        <strain evidence="2">GVMAG-M-3300009161-34</strain>
    </source>
</reference>
<feature type="compositionally biased region" description="Basic and acidic residues" evidence="1">
    <location>
        <begin position="173"/>
        <end position="191"/>
    </location>
</feature>
<feature type="region of interest" description="Disordered" evidence="1">
    <location>
        <begin position="205"/>
        <end position="245"/>
    </location>
</feature>
<protein>
    <submittedName>
        <fullName evidence="2">Uncharacterized protein</fullName>
    </submittedName>
</protein>
<name>A0A6C0EXQ0_9ZZZZ</name>
<evidence type="ECO:0000256" key="1">
    <source>
        <dbReference type="SAM" id="MobiDB-lite"/>
    </source>
</evidence>
<dbReference type="EMBL" id="MN738957">
    <property type="protein sequence ID" value="QHT33069.1"/>
    <property type="molecule type" value="Genomic_DNA"/>
</dbReference>
<accession>A0A6C0EXQ0</accession>
<dbReference type="AlphaFoldDB" id="A0A6C0EXQ0"/>
<organism evidence="2">
    <name type="scientific">viral metagenome</name>
    <dbReference type="NCBI Taxonomy" id="1070528"/>
    <lineage>
        <taxon>unclassified sequences</taxon>
        <taxon>metagenomes</taxon>
        <taxon>organismal metagenomes</taxon>
    </lineage>
</organism>
<evidence type="ECO:0000313" key="2">
    <source>
        <dbReference type="EMBL" id="QHT33069.1"/>
    </source>
</evidence>
<proteinExistence type="predicted"/>
<feature type="region of interest" description="Disordered" evidence="1">
    <location>
        <begin position="171"/>
        <end position="191"/>
    </location>
</feature>
<sequence length="396" mass="44552">MSFYQFTKNENKSIIWGLLHDGGVFKDLPNSHVDNVKKQFENTILSMKPEFDLFFDKNDEGDEGYEQKASEMITNSNKAVIRKMVEQISVLKVKRPVEVRQPPPAQIVAAVNLPVPPRFGGGGGGAMIAGTPTKKPKIEEIYRAGDLQKNRMSELEIRLKEKQSEMDNMLNNKKPENIDFTDKSVTDDKLSSNEMDRLLAEALSSRSRELDTLVPSQGDNSKMPESVASSVRIATSKRPQESVKKNVSFNDTENEQIVYSNDVNIGAEVNEYVVSTGYVYNIGDGDENMNENGLSFLSKLKKAPGDAPPQSSHTKYVYNTTPLDDIMAAGTMEDEEEGDDPKLEMRIFERRRTDETASAGESHKLNEKINIIQNELQDIKRIQDRILSILERKNNP</sequence>